<accession>A0A897NLX8</accession>
<dbReference type="EMBL" id="CP064791">
    <property type="protein sequence ID" value="QSG13698.1"/>
    <property type="molecule type" value="Genomic_DNA"/>
</dbReference>
<dbReference type="AlphaFoldDB" id="A0A897NLX8"/>
<organism evidence="1 2">
    <name type="scientific">Halapricum desulfuricans</name>
    <dbReference type="NCBI Taxonomy" id="2841257"/>
    <lineage>
        <taxon>Archaea</taxon>
        <taxon>Methanobacteriati</taxon>
        <taxon>Methanobacteriota</taxon>
        <taxon>Stenosarchaea group</taxon>
        <taxon>Halobacteria</taxon>
        <taxon>Halobacteriales</taxon>
        <taxon>Haloarculaceae</taxon>
        <taxon>Halapricum</taxon>
    </lineage>
</organism>
<evidence type="ECO:0000313" key="1">
    <source>
        <dbReference type="EMBL" id="QSG13698.1"/>
    </source>
</evidence>
<name>A0A897NLX8_9EURY</name>
<gene>
    <name evidence="1" type="ORF">HSEST_0142</name>
</gene>
<keyword evidence="2" id="KW-1185">Reference proteome</keyword>
<protein>
    <submittedName>
        <fullName evidence="1">Uncharacterized protein</fullName>
    </submittedName>
</protein>
<sequence length="427" mass="49151">MITPVLLWREHPFTTEFIRHSAVSSAMAGFETHILQSILRQADQRSANKANCLSTKDVRYILTEDTSTYKKSELEDRIEDGLESLDERFQWLLNDIALLHYQGEVHATGEIWNSILETEGFARHLSEKKVTLSTEEINQPETKLGYDLGLVIAMMSDFAQNREEVLDLIWGFILAHSATESGQELDERKNLEAIFEGLENRKRDHYNYFISFESGVKEKENNVLTDVLSEFDLAYSDLLSGLVSSRAQRYMYENDVGKRQSIRSVVEGLLDNTSLDQAQKVRTKLDTEWDSLREASAPGVDAEEILISVWNKSQRNSGEIAIDLYKSSFKGNVTETLNKLAKDGKNRSRSVTAVYEHAPIVKWDNTEQYWVTTDYGDLLCYFRENDNIEWLHDYGINPEDDKLKDRKISQREWDLIQQGAEPLVEIL</sequence>
<dbReference type="Proteomes" id="UP000663292">
    <property type="component" value="Chromosome"/>
</dbReference>
<proteinExistence type="predicted"/>
<reference evidence="1 2" key="1">
    <citation type="submission" date="2020-11" db="EMBL/GenBank/DDBJ databases">
        <title>Carbohydrate-dependent, anaerobic sulfur respiration: A novel catabolism in halophilic archaea.</title>
        <authorList>
            <person name="Sorokin D.Y."/>
            <person name="Messina E."/>
            <person name="Smedile F."/>
            <person name="La Cono V."/>
            <person name="Hallsworth J.E."/>
            <person name="Yakimov M.M."/>
        </authorList>
    </citation>
    <scope>NUCLEOTIDE SEQUENCE [LARGE SCALE GENOMIC DNA]</scope>
    <source>
        <strain evidence="1 2">HSR-Est</strain>
    </source>
</reference>
<evidence type="ECO:0000313" key="2">
    <source>
        <dbReference type="Proteomes" id="UP000663292"/>
    </source>
</evidence>